<dbReference type="EC" id="1.11.1.24" evidence="2"/>
<dbReference type="InterPro" id="IPR013766">
    <property type="entry name" value="Thioredoxin_domain"/>
</dbReference>
<keyword evidence="7" id="KW-0676">Redox-active center</keyword>
<evidence type="ECO:0000256" key="3">
    <source>
        <dbReference type="ARBA" id="ARBA00022559"/>
    </source>
</evidence>
<evidence type="ECO:0000256" key="7">
    <source>
        <dbReference type="ARBA" id="ARBA00023284"/>
    </source>
</evidence>
<evidence type="ECO:0000256" key="8">
    <source>
        <dbReference type="ARBA" id="ARBA00032824"/>
    </source>
</evidence>
<dbReference type="GO" id="GO:0045454">
    <property type="term" value="P:cell redox homeostasis"/>
    <property type="evidence" value="ECO:0007669"/>
    <property type="project" value="TreeGrafter"/>
</dbReference>
<dbReference type="GO" id="GO:0034599">
    <property type="term" value="P:cellular response to oxidative stress"/>
    <property type="evidence" value="ECO:0007669"/>
    <property type="project" value="TreeGrafter"/>
</dbReference>
<name>A0A2S4M7U6_9HYPH</name>
<comment type="caution">
    <text evidence="13">The sequence shown here is derived from an EMBL/GenBank/DDBJ whole genome shotgun (WGS) entry which is preliminary data.</text>
</comment>
<keyword evidence="3" id="KW-0575">Peroxidase</keyword>
<dbReference type="SUPFAM" id="SSF52833">
    <property type="entry name" value="Thioredoxin-like"/>
    <property type="match status" value="1"/>
</dbReference>
<dbReference type="OrthoDB" id="9809746at2"/>
<comment type="function">
    <text evidence="1">Thiol-specific peroxidase that catalyzes the reduction of hydrogen peroxide and organic hydroperoxides to water and alcohols, respectively. Plays a role in cell protection against oxidative stress by detoxifying peroxides and as sensor of hydrogen peroxide-mediated signaling events.</text>
</comment>
<evidence type="ECO:0000256" key="6">
    <source>
        <dbReference type="ARBA" id="ARBA00023157"/>
    </source>
</evidence>
<evidence type="ECO:0000256" key="5">
    <source>
        <dbReference type="ARBA" id="ARBA00023002"/>
    </source>
</evidence>
<keyword evidence="4" id="KW-0049">Antioxidant</keyword>
<dbReference type="Proteomes" id="UP000236919">
    <property type="component" value="Unassembled WGS sequence"/>
</dbReference>
<dbReference type="Pfam" id="PF00578">
    <property type="entry name" value="AhpC-TSA"/>
    <property type="match status" value="1"/>
</dbReference>
<dbReference type="PANTHER" id="PTHR42801:SF7">
    <property type="entry name" value="SLL1159 PROTEIN"/>
    <property type="match status" value="1"/>
</dbReference>
<evidence type="ECO:0000256" key="1">
    <source>
        <dbReference type="ARBA" id="ARBA00003330"/>
    </source>
</evidence>
<evidence type="ECO:0000256" key="11">
    <source>
        <dbReference type="ARBA" id="ARBA00049091"/>
    </source>
</evidence>
<dbReference type="InterPro" id="IPR000866">
    <property type="entry name" value="AhpC/TSA"/>
</dbReference>
<feature type="domain" description="Thioredoxin" evidence="12">
    <location>
        <begin position="45"/>
        <end position="218"/>
    </location>
</feature>
<protein>
    <recommendedName>
        <fullName evidence="2">thioredoxin-dependent peroxiredoxin</fullName>
        <ecNumber evidence="2">1.11.1.24</ecNumber>
    </recommendedName>
    <alternativeName>
        <fullName evidence="8">Thioredoxin peroxidase</fullName>
    </alternativeName>
    <alternativeName>
        <fullName evidence="10">Thioredoxin-dependent peroxiredoxin Bcp</fullName>
    </alternativeName>
</protein>
<organism evidence="13 14">
    <name type="scientific">Bosea psychrotolerans</name>
    <dbReference type="NCBI Taxonomy" id="1871628"/>
    <lineage>
        <taxon>Bacteria</taxon>
        <taxon>Pseudomonadati</taxon>
        <taxon>Pseudomonadota</taxon>
        <taxon>Alphaproteobacteria</taxon>
        <taxon>Hyphomicrobiales</taxon>
        <taxon>Boseaceae</taxon>
        <taxon>Bosea</taxon>
    </lineage>
</organism>
<evidence type="ECO:0000256" key="9">
    <source>
        <dbReference type="ARBA" id="ARBA00038489"/>
    </source>
</evidence>
<dbReference type="InterPro" id="IPR050924">
    <property type="entry name" value="Peroxiredoxin_BCP/PrxQ"/>
</dbReference>
<sequence>MNARPLSQRLSEISGRHARERQHVASAYERMIAGLVARGVAAGAVSVGDIIPPFALPNAEGRFVHSADLLSSGPLVISFYRGSWCFYCESELTALRDAQADIVAAGGRLVAVSAEAGGRTAATKRDFKLPFDVLCDIDLGLSLSFGLVFPVDDEVRRIYGEIGFDLARFNGNDSWFLPIPATYVVGTDGRVVAAHVDPDFRRRMEPADIVATLLTLKR</sequence>
<keyword evidence="14" id="KW-1185">Reference proteome</keyword>
<keyword evidence="6" id="KW-1015">Disulfide bond</keyword>
<accession>A0A2S4M7U6</accession>
<comment type="similarity">
    <text evidence="9">Belongs to the peroxiredoxin family. BCP/PrxQ subfamily.</text>
</comment>
<evidence type="ECO:0000313" key="13">
    <source>
        <dbReference type="EMBL" id="POR50808.1"/>
    </source>
</evidence>
<gene>
    <name evidence="13" type="ORF">CYD53_10856</name>
</gene>
<keyword evidence="5" id="KW-0560">Oxidoreductase</keyword>
<dbReference type="Gene3D" id="3.40.30.10">
    <property type="entry name" value="Glutaredoxin"/>
    <property type="match status" value="1"/>
</dbReference>
<dbReference type="PROSITE" id="PS51352">
    <property type="entry name" value="THIOREDOXIN_2"/>
    <property type="match status" value="1"/>
</dbReference>
<reference evidence="13 14" key="1">
    <citation type="submission" date="2018-01" db="EMBL/GenBank/DDBJ databases">
        <title>Genomic Encyclopedia of Type Strains, Phase III (KMG-III): the genomes of soil and plant-associated and newly described type strains.</title>
        <authorList>
            <person name="Whitman W."/>
        </authorList>
    </citation>
    <scope>NUCLEOTIDE SEQUENCE [LARGE SCALE GENOMIC DNA]</scope>
    <source>
        <strain evidence="13 14">1131</strain>
    </source>
</reference>
<dbReference type="AlphaFoldDB" id="A0A2S4M7U6"/>
<evidence type="ECO:0000256" key="10">
    <source>
        <dbReference type="ARBA" id="ARBA00042639"/>
    </source>
</evidence>
<evidence type="ECO:0000259" key="12">
    <source>
        <dbReference type="PROSITE" id="PS51352"/>
    </source>
</evidence>
<proteinExistence type="inferred from homology"/>
<dbReference type="GO" id="GO:0005737">
    <property type="term" value="C:cytoplasm"/>
    <property type="evidence" value="ECO:0007669"/>
    <property type="project" value="TreeGrafter"/>
</dbReference>
<evidence type="ECO:0000256" key="2">
    <source>
        <dbReference type="ARBA" id="ARBA00013017"/>
    </source>
</evidence>
<dbReference type="GO" id="GO:0008379">
    <property type="term" value="F:thioredoxin peroxidase activity"/>
    <property type="evidence" value="ECO:0007669"/>
    <property type="project" value="TreeGrafter"/>
</dbReference>
<dbReference type="RefSeq" id="WP_103718919.1">
    <property type="nucleotide sequence ID" value="NZ_PQFZ01000008.1"/>
</dbReference>
<comment type="catalytic activity">
    <reaction evidence="11">
        <text>a hydroperoxide + [thioredoxin]-dithiol = an alcohol + [thioredoxin]-disulfide + H2O</text>
        <dbReference type="Rhea" id="RHEA:62620"/>
        <dbReference type="Rhea" id="RHEA-COMP:10698"/>
        <dbReference type="Rhea" id="RHEA-COMP:10700"/>
        <dbReference type="ChEBI" id="CHEBI:15377"/>
        <dbReference type="ChEBI" id="CHEBI:29950"/>
        <dbReference type="ChEBI" id="CHEBI:30879"/>
        <dbReference type="ChEBI" id="CHEBI:35924"/>
        <dbReference type="ChEBI" id="CHEBI:50058"/>
        <dbReference type="EC" id="1.11.1.24"/>
    </reaction>
</comment>
<dbReference type="EMBL" id="PQFZ01000008">
    <property type="protein sequence ID" value="POR50808.1"/>
    <property type="molecule type" value="Genomic_DNA"/>
</dbReference>
<dbReference type="InterPro" id="IPR036249">
    <property type="entry name" value="Thioredoxin-like_sf"/>
</dbReference>
<dbReference type="CDD" id="cd02970">
    <property type="entry name" value="PRX_like2"/>
    <property type="match status" value="1"/>
</dbReference>
<dbReference type="PANTHER" id="PTHR42801">
    <property type="entry name" value="THIOREDOXIN-DEPENDENT PEROXIDE REDUCTASE"/>
    <property type="match status" value="1"/>
</dbReference>
<evidence type="ECO:0000313" key="14">
    <source>
        <dbReference type="Proteomes" id="UP000236919"/>
    </source>
</evidence>
<evidence type="ECO:0000256" key="4">
    <source>
        <dbReference type="ARBA" id="ARBA00022862"/>
    </source>
</evidence>